<organism evidence="2 3">
    <name type="scientific">Batillaria attramentaria</name>
    <dbReference type="NCBI Taxonomy" id="370345"/>
    <lineage>
        <taxon>Eukaryota</taxon>
        <taxon>Metazoa</taxon>
        <taxon>Spiralia</taxon>
        <taxon>Lophotrochozoa</taxon>
        <taxon>Mollusca</taxon>
        <taxon>Gastropoda</taxon>
        <taxon>Caenogastropoda</taxon>
        <taxon>Sorbeoconcha</taxon>
        <taxon>Cerithioidea</taxon>
        <taxon>Batillariidae</taxon>
        <taxon>Batillaria</taxon>
    </lineage>
</organism>
<feature type="region of interest" description="Disordered" evidence="1">
    <location>
        <begin position="1"/>
        <end position="37"/>
    </location>
</feature>
<sequence>MADQIVGESPDRRSRGPRRPLAAINTPSGRSCSPWGRNLDNKVTRTRCRDTDVGNKETTVGLKWETEEDLAEILLRC</sequence>
<keyword evidence="3" id="KW-1185">Reference proteome</keyword>
<name>A0ABD0JMF2_9CAEN</name>
<dbReference type="EMBL" id="JACVVK020000390">
    <property type="protein sequence ID" value="KAK7475953.1"/>
    <property type="molecule type" value="Genomic_DNA"/>
</dbReference>
<dbReference type="AlphaFoldDB" id="A0ABD0JMF2"/>
<gene>
    <name evidence="2" type="ORF">BaRGS_00032842</name>
</gene>
<protein>
    <submittedName>
        <fullName evidence="2">Uncharacterized protein</fullName>
    </submittedName>
</protein>
<evidence type="ECO:0000313" key="3">
    <source>
        <dbReference type="Proteomes" id="UP001519460"/>
    </source>
</evidence>
<comment type="caution">
    <text evidence="2">The sequence shown here is derived from an EMBL/GenBank/DDBJ whole genome shotgun (WGS) entry which is preliminary data.</text>
</comment>
<evidence type="ECO:0000313" key="2">
    <source>
        <dbReference type="EMBL" id="KAK7475953.1"/>
    </source>
</evidence>
<proteinExistence type="predicted"/>
<dbReference type="Proteomes" id="UP001519460">
    <property type="component" value="Unassembled WGS sequence"/>
</dbReference>
<reference evidence="2 3" key="1">
    <citation type="journal article" date="2023" name="Sci. Data">
        <title>Genome assembly of the Korean intertidal mud-creeper Batillaria attramentaria.</title>
        <authorList>
            <person name="Patra A.K."/>
            <person name="Ho P.T."/>
            <person name="Jun S."/>
            <person name="Lee S.J."/>
            <person name="Kim Y."/>
            <person name="Won Y.J."/>
        </authorList>
    </citation>
    <scope>NUCLEOTIDE SEQUENCE [LARGE SCALE GENOMIC DNA]</scope>
    <source>
        <strain evidence="2">Wonlab-2016</strain>
    </source>
</reference>
<accession>A0ABD0JMF2</accession>
<evidence type="ECO:0000256" key="1">
    <source>
        <dbReference type="SAM" id="MobiDB-lite"/>
    </source>
</evidence>